<gene>
    <name evidence="1" type="ORF">V0U79_01915</name>
</gene>
<proteinExistence type="predicted"/>
<dbReference type="InterPro" id="IPR050445">
    <property type="entry name" value="Bact_polysacc_biosynth/exp"/>
</dbReference>
<dbReference type="EMBL" id="JAZDRP010000001">
    <property type="protein sequence ID" value="MEE2525104.1"/>
    <property type="molecule type" value="Genomic_DNA"/>
</dbReference>
<sequence>MQRAIRSDSMVDLSFEMRALVDQLEPIARPGGKGRVLMFLGASKGAGTSTVAREFARAAAARSRRGVWLFDLDFARNGHWQQLRGQVDETFDASFGRQPFWRASPDGTRARLVAHPVADHLYVTEFQRQRGAIERLEFGRSPDYWKAVRGSIDLAVIDAPGSSRAILPVTSDVDGVILVADDMRWSEQSIAARRQAIEQRGGVVAGIVSNRARAARRAA</sequence>
<accession>A0ABU7LP39</accession>
<dbReference type="PANTHER" id="PTHR32309">
    <property type="entry name" value="TYROSINE-PROTEIN KINASE"/>
    <property type="match status" value="1"/>
</dbReference>
<name>A0ABU7LP39_9PROT</name>
<comment type="caution">
    <text evidence="1">The sequence shown here is derived from an EMBL/GenBank/DDBJ whole genome shotgun (WGS) entry which is preliminary data.</text>
</comment>
<evidence type="ECO:0000313" key="1">
    <source>
        <dbReference type="EMBL" id="MEE2525104.1"/>
    </source>
</evidence>
<reference evidence="1 2" key="1">
    <citation type="submission" date="2024-01" db="EMBL/GenBank/DDBJ databases">
        <title>Hyphobacterium bacterium isolated from marine sediment.</title>
        <authorList>
            <person name="Zhao S."/>
        </authorList>
    </citation>
    <scope>NUCLEOTIDE SEQUENCE [LARGE SCALE GENOMIC DNA]</scope>
    <source>
        <strain evidence="2">HN65</strain>
    </source>
</reference>
<organism evidence="1 2">
    <name type="scientific">Hyphobacterium lacteum</name>
    <dbReference type="NCBI Taxonomy" id="3116575"/>
    <lineage>
        <taxon>Bacteria</taxon>
        <taxon>Pseudomonadati</taxon>
        <taxon>Pseudomonadota</taxon>
        <taxon>Alphaproteobacteria</taxon>
        <taxon>Maricaulales</taxon>
        <taxon>Maricaulaceae</taxon>
        <taxon>Hyphobacterium</taxon>
    </lineage>
</organism>
<dbReference type="Proteomes" id="UP001354971">
    <property type="component" value="Unassembled WGS sequence"/>
</dbReference>
<evidence type="ECO:0008006" key="3">
    <source>
        <dbReference type="Google" id="ProtNLM"/>
    </source>
</evidence>
<dbReference type="Gene3D" id="3.40.50.300">
    <property type="entry name" value="P-loop containing nucleotide triphosphate hydrolases"/>
    <property type="match status" value="1"/>
</dbReference>
<dbReference type="SUPFAM" id="SSF52540">
    <property type="entry name" value="P-loop containing nucleoside triphosphate hydrolases"/>
    <property type="match status" value="1"/>
</dbReference>
<protein>
    <recommendedName>
        <fullName evidence="3">CobQ/CobB/MinD/ParA nucleotide binding domain-containing protein</fullName>
    </recommendedName>
</protein>
<keyword evidence="2" id="KW-1185">Reference proteome</keyword>
<dbReference type="RefSeq" id="WP_330197767.1">
    <property type="nucleotide sequence ID" value="NZ_JAZDRP010000001.1"/>
</dbReference>
<dbReference type="PANTHER" id="PTHR32309:SF13">
    <property type="entry name" value="FERRIC ENTEROBACTIN TRANSPORT PROTEIN FEPE"/>
    <property type="match status" value="1"/>
</dbReference>
<evidence type="ECO:0000313" key="2">
    <source>
        <dbReference type="Proteomes" id="UP001354971"/>
    </source>
</evidence>
<dbReference type="InterPro" id="IPR027417">
    <property type="entry name" value="P-loop_NTPase"/>
</dbReference>